<dbReference type="AlphaFoldDB" id="A0A4P6WR45"/>
<keyword evidence="2" id="KW-1185">Reference proteome</keyword>
<evidence type="ECO:0000313" key="2">
    <source>
        <dbReference type="Proteomes" id="UP000293850"/>
    </source>
</evidence>
<accession>A0A4P6WR45</accession>
<reference evidence="1 2" key="1">
    <citation type="submission" date="2019-03" db="EMBL/GenBank/DDBJ databases">
        <title>Complete genome sequence of an arsenate-respiring bacteria, Citrobacter sp. LY-1.</title>
        <authorList>
            <person name="Wang H."/>
            <person name="Liu Y."/>
            <person name="Li Q."/>
            <person name="Huang J."/>
        </authorList>
    </citation>
    <scope>NUCLEOTIDE SEQUENCE [LARGE SCALE GENOMIC DNA]</scope>
    <source>
        <strain evidence="1 2">LY-1</strain>
    </source>
</reference>
<dbReference type="EMBL" id="CP037864">
    <property type="protein sequence ID" value="QBM25664.1"/>
    <property type="molecule type" value="Genomic_DNA"/>
</dbReference>
<proteinExistence type="predicted"/>
<organism evidence="1 2">
    <name type="scientific">Citrobacter arsenatis</name>
    <dbReference type="NCBI Taxonomy" id="2546350"/>
    <lineage>
        <taxon>Bacteria</taxon>
        <taxon>Pseudomonadati</taxon>
        <taxon>Pseudomonadota</taxon>
        <taxon>Gammaproteobacteria</taxon>
        <taxon>Enterobacterales</taxon>
        <taxon>Enterobacteriaceae</taxon>
        <taxon>Citrobacter</taxon>
    </lineage>
</organism>
<dbReference type="Proteomes" id="UP000293850">
    <property type="component" value="Chromosome"/>
</dbReference>
<dbReference type="KEGG" id="cars:E1B03_25800"/>
<evidence type="ECO:0000313" key="1">
    <source>
        <dbReference type="EMBL" id="QBM25664.1"/>
    </source>
</evidence>
<sequence>MNSLTTGKHARVHALRLGYEEFPDENAYGGAYYIKDGLKWIFTIVGLKKHLGIYNDDDLRNEKYDVDTYYRLESEDNEMQSLYDDLKISNSEPVYLEGGMYLYPDGSIR</sequence>
<protein>
    <submittedName>
        <fullName evidence="1">Uncharacterized protein</fullName>
    </submittedName>
</protein>
<gene>
    <name evidence="1" type="ORF">E1B03_25800</name>
</gene>
<dbReference type="RefSeq" id="WP_133087156.1">
    <property type="nucleotide sequence ID" value="NZ_CP037864.1"/>
</dbReference>
<name>A0A4P6WR45_9ENTR</name>